<keyword evidence="5" id="KW-0472">Membrane</keyword>
<dbReference type="InterPro" id="IPR036179">
    <property type="entry name" value="Ig-like_dom_sf"/>
</dbReference>
<evidence type="ECO:0000256" key="7">
    <source>
        <dbReference type="ARBA" id="ARBA00023180"/>
    </source>
</evidence>
<accession>A0A8J4TXG6</accession>
<evidence type="ECO:0000256" key="5">
    <source>
        <dbReference type="ARBA" id="ARBA00023136"/>
    </source>
</evidence>
<reference evidence="9" key="1">
    <citation type="submission" date="2020-07" db="EMBL/GenBank/DDBJ databases">
        <title>Clarias magur genome sequencing, assembly and annotation.</title>
        <authorList>
            <person name="Kushwaha B."/>
            <person name="Kumar R."/>
            <person name="Das P."/>
            <person name="Joshi C.G."/>
            <person name="Kumar D."/>
            <person name="Nagpure N.S."/>
            <person name="Pandey M."/>
            <person name="Agarwal S."/>
            <person name="Srivastava S."/>
            <person name="Singh M."/>
            <person name="Sahoo L."/>
            <person name="Jayasankar P."/>
            <person name="Meher P.K."/>
            <person name="Koringa P.G."/>
            <person name="Iquebal M.A."/>
            <person name="Das S.P."/>
            <person name="Bit A."/>
            <person name="Patnaik S."/>
            <person name="Patel N."/>
            <person name="Shah T.M."/>
            <person name="Hinsu A."/>
            <person name="Jena J.K."/>
        </authorList>
    </citation>
    <scope>NUCLEOTIDE SEQUENCE</scope>
    <source>
        <strain evidence="9">CIFAMagur01</strain>
        <tissue evidence="9">Testis</tissue>
    </source>
</reference>
<keyword evidence="10" id="KW-1185">Reference proteome</keyword>
<keyword evidence="4" id="KW-0391">Immunity</keyword>
<dbReference type="InterPro" id="IPR003599">
    <property type="entry name" value="Ig_sub"/>
</dbReference>
<dbReference type="InterPro" id="IPR013783">
    <property type="entry name" value="Ig-like_fold"/>
</dbReference>
<dbReference type="PANTHER" id="PTHR19433:SF133">
    <property type="entry name" value="IMMUNE-TYPE RECEPTOR 5 PRECURSOR-RELATED"/>
    <property type="match status" value="1"/>
</dbReference>
<evidence type="ECO:0000313" key="10">
    <source>
        <dbReference type="Proteomes" id="UP000727407"/>
    </source>
</evidence>
<dbReference type="PROSITE" id="PS50835">
    <property type="entry name" value="IG_LIKE"/>
    <property type="match status" value="1"/>
</dbReference>
<dbReference type="GO" id="GO:0002376">
    <property type="term" value="P:immune system process"/>
    <property type="evidence" value="ECO:0007669"/>
    <property type="project" value="UniProtKB-KW"/>
</dbReference>
<dbReference type="GO" id="GO:0005886">
    <property type="term" value="C:plasma membrane"/>
    <property type="evidence" value="ECO:0007669"/>
    <property type="project" value="UniProtKB-SubCell"/>
</dbReference>
<evidence type="ECO:0000259" key="8">
    <source>
        <dbReference type="PROSITE" id="PS50835"/>
    </source>
</evidence>
<dbReference type="PANTHER" id="PTHR19433">
    <property type="entry name" value="T-CELL RECEPTOR ALPHA CHAIN V REGION-RELATED"/>
    <property type="match status" value="1"/>
</dbReference>
<dbReference type="Pfam" id="PF07686">
    <property type="entry name" value="V-set"/>
    <property type="match status" value="1"/>
</dbReference>
<dbReference type="Proteomes" id="UP000727407">
    <property type="component" value="Unassembled WGS sequence"/>
</dbReference>
<evidence type="ECO:0000313" key="9">
    <source>
        <dbReference type="EMBL" id="KAF5896273.1"/>
    </source>
</evidence>
<evidence type="ECO:0000256" key="2">
    <source>
        <dbReference type="ARBA" id="ARBA00022475"/>
    </source>
</evidence>
<comment type="caution">
    <text evidence="9">The sequence shown here is derived from an EMBL/GenBank/DDBJ whole genome shotgun (WGS) entry which is preliminary data.</text>
</comment>
<keyword evidence="2" id="KW-1003">Cell membrane</keyword>
<feature type="non-terminal residue" evidence="9">
    <location>
        <position position="1"/>
    </location>
</feature>
<dbReference type="CDD" id="cd00099">
    <property type="entry name" value="IgV"/>
    <property type="match status" value="1"/>
</dbReference>
<dbReference type="AlphaFoldDB" id="A0A8J4TXG6"/>
<proteinExistence type="predicted"/>
<dbReference type="OrthoDB" id="6370831at2759"/>
<keyword evidence="3" id="KW-0732">Signal</keyword>
<dbReference type="SMART" id="SM00409">
    <property type="entry name" value="IG"/>
    <property type="match status" value="1"/>
</dbReference>
<dbReference type="GO" id="GO:0009617">
    <property type="term" value="P:response to bacterium"/>
    <property type="evidence" value="ECO:0007669"/>
    <property type="project" value="TreeGrafter"/>
</dbReference>
<organism evidence="9 10">
    <name type="scientific">Clarias magur</name>
    <name type="common">Asian catfish</name>
    <name type="synonym">Macropteronotus magur</name>
    <dbReference type="NCBI Taxonomy" id="1594786"/>
    <lineage>
        <taxon>Eukaryota</taxon>
        <taxon>Metazoa</taxon>
        <taxon>Chordata</taxon>
        <taxon>Craniata</taxon>
        <taxon>Vertebrata</taxon>
        <taxon>Euteleostomi</taxon>
        <taxon>Actinopterygii</taxon>
        <taxon>Neopterygii</taxon>
        <taxon>Teleostei</taxon>
        <taxon>Ostariophysi</taxon>
        <taxon>Siluriformes</taxon>
        <taxon>Clariidae</taxon>
        <taxon>Clarias</taxon>
    </lineage>
</organism>
<gene>
    <name evidence="9" type="ORF">DAT39_014025</name>
</gene>
<feature type="non-terminal residue" evidence="9">
    <location>
        <position position="126"/>
    </location>
</feature>
<keyword evidence="7" id="KW-0325">Glycoprotein</keyword>
<evidence type="ECO:0000256" key="3">
    <source>
        <dbReference type="ARBA" id="ARBA00022729"/>
    </source>
</evidence>
<name>A0A8J4TXG6_CLAMG</name>
<dbReference type="SUPFAM" id="SSF48726">
    <property type="entry name" value="Immunoglobulin"/>
    <property type="match status" value="1"/>
</dbReference>
<evidence type="ECO:0000256" key="1">
    <source>
        <dbReference type="ARBA" id="ARBA00004236"/>
    </source>
</evidence>
<sequence>TIQLFRCWVSAQSPSESPVDQPHKEISVNLGDPATLQCCISKSDFGSIAWLKLTKRTKPQTIVYFYAHAGETFYNESQKSRFKIERFSSCINVTILNILKSDEGMYYCMITYPYAVFGDGTDLKIE</sequence>
<feature type="domain" description="Ig-like" evidence="8">
    <location>
        <begin position="14"/>
        <end position="126"/>
    </location>
</feature>
<evidence type="ECO:0000256" key="4">
    <source>
        <dbReference type="ARBA" id="ARBA00022859"/>
    </source>
</evidence>
<dbReference type="Gene3D" id="2.60.40.10">
    <property type="entry name" value="Immunoglobulins"/>
    <property type="match status" value="1"/>
</dbReference>
<keyword evidence="6" id="KW-1015">Disulfide bond</keyword>
<evidence type="ECO:0000256" key="6">
    <source>
        <dbReference type="ARBA" id="ARBA00023157"/>
    </source>
</evidence>
<protein>
    <recommendedName>
        <fullName evidence="8">Ig-like domain-containing protein</fullName>
    </recommendedName>
</protein>
<dbReference type="InterPro" id="IPR052051">
    <property type="entry name" value="TCR_complex_component"/>
</dbReference>
<dbReference type="InterPro" id="IPR013106">
    <property type="entry name" value="Ig_V-set"/>
</dbReference>
<comment type="subcellular location">
    <subcellularLocation>
        <location evidence="1">Cell membrane</location>
    </subcellularLocation>
</comment>
<dbReference type="InterPro" id="IPR007110">
    <property type="entry name" value="Ig-like_dom"/>
</dbReference>
<dbReference type="EMBL" id="QNUK01000283">
    <property type="protein sequence ID" value="KAF5896273.1"/>
    <property type="molecule type" value="Genomic_DNA"/>
</dbReference>